<evidence type="ECO:0000256" key="2">
    <source>
        <dbReference type="SAM" id="SignalP"/>
    </source>
</evidence>
<dbReference type="SMART" id="SM00137">
    <property type="entry name" value="MAM"/>
    <property type="match status" value="2"/>
</dbReference>
<feature type="domain" description="MAM" evidence="3">
    <location>
        <begin position="595"/>
        <end position="751"/>
    </location>
</feature>
<feature type="signal peptide" evidence="2">
    <location>
        <begin position="1"/>
        <end position="19"/>
    </location>
</feature>
<dbReference type="PANTHER" id="PTHR23282:SF101">
    <property type="entry name" value="MAM DOMAIN-CONTAINING PROTEIN"/>
    <property type="match status" value="1"/>
</dbReference>
<dbReference type="InterPro" id="IPR013320">
    <property type="entry name" value="ConA-like_dom_sf"/>
</dbReference>
<dbReference type="PANTHER" id="PTHR23282">
    <property type="entry name" value="APICAL ENDOSOMAL GLYCOPROTEIN PRECURSOR"/>
    <property type="match status" value="1"/>
</dbReference>
<evidence type="ECO:0000259" key="4">
    <source>
        <dbReference type="PROSITE" id="PS50853"/>
    </source>
</evidence>
<dbReference type="GO" id="GO:0016020">
    <property type="term" value="C:membrane"/>
    <property type="evidence" value="ECO:0007669"/>
    <property type="project" value="InterPro"/>
</dbReference>
<protein>
    <recommendedName>
        <fullName evidence="7">MAM domain-containing protein</fullName>
    </recommendedName>
</protein>
<dbReference type="CDD" id="cd00063">
    <property type="entry name" value="FN3"/>
    <property type="match status" value="4"/>
</dbReference>
<dbReference type="InterPro" id="IPR045474">
    <property type="entry name" value="GEVED"/>
</dbReference>
<dbReference type="EMBL" id="CP029463">
    <property type="protein sequence ID" value="AWM14538.1"/>
    <property type="molecule type" value="Genomic_DNA"/>
</dbReference>
<evidence type="ECO:0000259" key="3">
    <source>
        <dbReference type="PROSITE" id="PS50060"/>
    </source>
</evidence>
<proteinExistence type="predicted"/>
<keyword evidence="1 2" id="KW-0732">Signal</keyword>
<dbReference type="CDD" id="cd06263">
    <property type="entry name" value="MAM"/>
    <property type="match status" value="2"/>
</dbReference>
<gene>
    <name evidence="5" type="ORF">DI487_12170</name>
</gene>
<dbReference type="OrthoDB" id="975384at2"/>
<dbReference type="GO" id="GO:0004553">
    <property type="term" value="F:hydrolase activity, hydrolyzing O-glycosyl compounds"/>
    <property type="evidence" value="ECO:0007669"/>
    <property type="project" value="UniProtKB-ARBA"/>
</dbReference>
<organism evidence="5 6">
    <name type="scientific">Flavobacterium sediminis</name>
    <dbReference type="NCBI Taxonomy" id="2201181"/>
    <lineage>
        <taxon>Bacteria</taxon>
        <taxon>Pseudomonadati</taxon>
        <taxon>Bacteroidota</taxon>
        <taxon>Flavobacteriia</taxon>
        <taxon>Flavobacteriales</taxon>
        <taxon>Flavobacteriaceae</taxon>
        <taxon>Flavobacterium</taxon>
    </lineage>
</organism>
<evidence type="ECO:0000256" key="1">
    <source>
        <dbReference type="ARBA" id="ARBA00022729"/>
    </source>
</evidence>
<evidence type="ECO:0000313" key="5">
    <source>
        <dbReference type="EMBL" id="AWM14538.1"/>
    </source>
</evidence>
<evidence type="ECO:0000313" key="6">
    <source>
        <dbReference type="Proteomes" id="UP000245429"/>
    </source>
</evidence>
<dbReference type="SUPFAM" id="SSF49899">
    <property type="entry name" value="Concanavalin A-like lectins/glucanases"/>
    <property type="match status" value="2"/>
</dbReference>
<sequence>MRKITLFFALFFVFLQMNAQTGTVLVGADDGSPNTTTGYPSPLQDYYKTGRSQFLYLASELSASGLVAGDITEIGWVATSIGTSGLEENYTISILQTSLTALTSTFESGATVVYGPVDFTPTAAGSIVFPLTTPFTWDGTSNLIIEVCAGNASGSWTQNVQCSNSTLSFNGSVYYRSDTATSPCTTATGTTSTTRPLVSITGNVASCLPPTFLTYTTLASDSAVVTWTENGSATLWNIEYGPAGFTPGTGTVLTGVSNPTTIGSLTANTDYDFYVQADCGGGTVSSWSAAGSFTTLCSTFTAPWLYDVETAATTTSSVIEDCWSSNPSGTTSSFRWNVDGSGSTPSSLTGPSGAYSGSNYFYTEASSGTTGDAAELVTPNVDISGLTTPVVQFYYHMYGSTMGDLHVDVYDGTTWTNDVDVIVGQQQTDGADPWLQRIVSLSGYTGVVQVRFRAIRGTDYYGDMSLDDIEFTEAPSCFTPTNLAANNVTFNSVLLSWSDSSGGVQNDYEYVIQPAGTGTPTAAGTAVTGLSVTDSSLTPTTDYEVYVRADCGGGDYSGWAGPITFTTGCAPVTAPWLYDVESAATTTSSAIDDCWSSNPSGTTSLFRWNVDGSGSTPSSLTGPSGAYSGVNYFYTEASSGSTGSEAELYTPLVDISALVSPVVQFYYHMYGSTMGDLHVDVFDGTTWTNDVDAILGEQQTSDTDPWLLKIVNLSGYTGVIQVRFRAVRGTDFYGDMSLDDIEFTEAPACFPPSNFAASNVTDSQVQLDWTDPTGFQYDFEYVIQPAGTGTPTGNGTPVADFSVVDNTLSPVTTYEAYVRADCGGGSYSSWVGPVTFTTACAVYSVPTLEDFTTYVPDCWEEADNGDLVAGPASFGSSSWSADGFGNNGTTGAFKYNIYTTGANDWVLSPLYDIPTTGYELKFDAAAAQYASTSAPTTAWEADDYVQVLVSTSTDNWTVLYTYDNTNVPSNTGTVNIIDLDAYAGMVVRFAYRAVEGSSNGSADIDFSIDNFEIRLSPVLPPDCATNVVATPDASCGNNPTVLSWDSVSGANGYKLTIGTTSGGNDVLDNVDLGLAITYDFTGLINTTYYFTVTPYNDNGDAVGCSEVTFTTTATGCYCDSVPTSNDDLGITNVTINSTGFGTPDVTYYDHTATSVDLEQNVTASVLIDFATGYTYDTNIWIDFNDDYNFDNVTEKVYTGTSTSANPTTLDASFYLAPGATLGQHRMRIGTADSGQVPPDPCFSGSYGVTLDFTVNIIAQLSAESFESNGFMAYPNPVKDVLNLKYSTEITDVKVVNLLGQVVINKNNVDSTDVQIDMNDLSAGTYIVNVTVNDAVKTIKVVKQ</sequence>
<reference evidence="5 6" key="1">
    <citation type="submission" date="2018-05" db="EMBL/GenBank/DDBJ databases">
        <title>Flavobacterium sp. MEBiC07310.</title>
        <authorList>
            <person name="Baek K."/>
        </authorList>
    </citation>
    <scope>NUCLEOTIDE SEQUENCE [LARGE SCALE GENOMIC DNA]</scope>
    <source>
        <strain evidence="5 6">MEBiC07310</strain>
    </source>
</reference>
<name>A0A2U8QWJ4_9FLAO</name>
<keyword evidence="6" id="KW-1185">Reference proteome</keyword>
<dbReference type="Gene3D" id="2.60.40.10">
    <property type="entry name" value="Immunoglobulins"/>
    <property type="match status" value="4"/>
</dbReference>
<dbReference type="Proteomes" id="UP000245429">
    <property type="component" value="Chromosome"/>
</dbReference>
<dbReference type="InterPro" id="IPR013783">
    <property type="entry name" value="Ig-like_fold"/>
</dbReference>
<feature type="domain" description="Fibronectin type-III" evidence="4">
    <location>
        <begin position="751"/>
        <end position="841"/>
    </location>
</feature>
<dbReference type="Pfam" id="PF00041">
    <property type="entry name" value="fn3"/>
    <property type="match status" value="2"/>
</dbReference>
<dbReference type="KEGG" id="fse:DI487_12170"/>
<dbReference type="PROSITE" id="PS50060">
    <property type="entry name" value="MAM_2"/>
    <property type="match status" value="2"/>
</dbReference>
<dbReference type="Pfam" id="PF18962">
    <property type="entry name" value="Por_Secre_tail"/>
    <property type="match status" value="1"/>
</dbReference>
<dbReference type="SMART" id="SM00060">
    <property type="entry name" value="FN3"/>
    <property type="match status" value="4"/>
</dbReference>
<dbReference type="InterPro" id="IPR036116">
    <property type="entry name" value="FN3_sf"/>
</dbReference>
<dbReference type="GO" id="GO:0005975">
    <property type="term" value="P:carbohydrate metabolic process"/>
    <property type="evidence" value="ECO:0007669"/>
    <property type="project" value="UniProtKB-ARBA"/>
</dbReference>
<dbReference type="PROSITE" id="PS50853">
    <property type="entry name" value="FN3"/>
    <property type="match status" value="3"/>
</dbReference>
<dbReference type="Gene3D" id="2.60.120.200">
    <property type="match status" value="2"/>
</dbReference>
<evidence type="ECO:0008006" key="7">
    <source>
        <dbReference type="Google" id="ProtNLM"/>
    </source>
</evidence>
<dbReference type="NCBIfam" id="TIGR04183">
    <property type="entry name" value="Por_Secre_tail"/>
    <property type="match status" value="1"/>
</dbReference>
<dbReference type="InterPro" id="IPR026444">
    <property type="entry name" value="Secre_tail"/>
</dbReference>
<dbReference type="Pfam" id="PF20009">
    <property type="entry name" value="GEVED"/>
    <property type="match status" value="1"/>
</dbReference>
<feature type="domain" description="Fibronectin type-III" evidence="4">
    <location>
        <begin position="209"/>
        <end position="298"/>
    </location>
</feature>
<dbReference type="RefSeq" id="WP_109569896.1">
    <property type="nucleotide sequence ID" value="NZ_CP029463.1"/>
</dbReference>
<feature type="domain" description="MAM" evidence="3">
    <location>
        <begin position="323"/>
        <end position="479"/>
    </location>
</feature>
<dbReference type="SUPFAM" id="SSF49265">
    <property type="entry name" value="Fibronectin type III"/>
    <property type="match status" value="3"/>
</dbReference>
<dbReference type="Pfam" id="PF00629">
    <property type="entry name" value="MAM"/>
    <property type="match status" value="2"/>
</dbReference>
<feature type="domain" description="Fibronectin type-III" evidence="4">
    <location>
        <begin position="479"/>
        <end position="570"/>
    </location>
</feature>
<accession>A0A2U8QWJ4</accession>
<dbReference type="InterPro" id="IPR003961">
    <property type="entry name" value="FN3_dom"/>
</dbReference>
<feature type="chain" id="PRO_5015863105" description="MAM domain-containing protein" evidence="2">
    <location>
        <begin position="20"/>
        <end position="1343"/>
    </location>
</feature>
<dbReference type="InterPro" id="IPR051560">
    <property type="entry name" value="MAM_domain-containing"/>
</dbReference>
<dbReference type="InterPro" id="IPR000998">
    <property type="entry name" value="MAM_dom"/>
</dbReference>